<dbReference type="KEGG" id="sna:Snas_2486"/>
<evidence type="ECO:0000313" key="2">
    <source>
        <dbReference type="EMBL" id="ADD42169.1"/>
    </source>
</evidence>
<dbReference type="Gene3D" id="3.40.960.10">
    <property type="entry name" value="VSR Endonuclease"/>
    <property type="match status" value="1"/>
</dbReference>
<name>D3Q4Y9_STANL</name>
<dbReference type="eggNOG" id="COG2852">
    <property type="taxonomic scope" value="Bacteria"/>
</dbReference>
<dbReference type="EMBL" id="CP001778">
    <property type="protein sequence ID" value="ADD42169.1"/>
    <property type="molecule type" value="Genomic_DNA"/>
</dbReference>
<dbReference type="AlphaFoldDB" id="D3Q4Y9"/>
<organism evidence="2 3">
    <name type="scientific">Stackebrandtia nassauensis (strain DSM 44728 / CIP 108903 / NRRL B-16338 / NBRC 102104 / LLR-40K-21)</name>
    <dbReference type="NCBI Taxonomy" id="446470"/>
    <lineage>
        <taxon>Bacteria</taxon>
        <taxon>Bacillati</taxon>
        <taxon>Actinomycetota</taxon>
        <taxon>Actinomycetes</taxon>
        <taxon>Glycomycetales</taxon>
        <taxon>Glycomycetaceae</taxon>
        <taxon>Stackebrandtia</taxon>
    </lineage>
</organism>
<protein>
    <recommendedName>
        <fullName evidence="1">Restriction endonuclease type II-like domain-containing protein</fullName>
    </recommendedName>
</protein>
<feature type="domain" description="Restriction endonuclease type II-like" evidence="1">
    <location>
        <begin position="194"/>
        <end position="252"/>
    </location>
</feature>
<dbReference type="InterPro" id="IPR011335">
    <property type="entry name" value="Restrct_endonuc-II-like"/>
</dbReference>
<proteinExistence type="predicted"/>
<dbReference type="HOGENOM" id="CLU_052626_3_3_11"/>
<dbReference type="STRING" id="446470.Snas_2486"/>
<gene>
    <name evidence="2" type="ordered locus">Snas_2486</name>
</gene>
<dbReference type="InterPro" id="IPR049468">
    <property type="entry name" value="Restrct_endonuc-II-like_dom"/>
</dbReference>
<evidence type="ECO:0000313" key="3">
    <source>
        <dbReference type="Proteomes" id="UP000000844"/>
    </source>
</evidence>
<keyword evidence="3" id="KW-1185">Reference proteome</keyword>
<dbReference type="Pfam" id="PF18741">
    <property type="entry name" value="MTES_1575"/>
    <property type="match status" value="1"/>
</dbReference>
<dbReference type="Proteomes" id="UP000000844">
    <property type="component" value="Chromosome"/>
</dbReference>
<reference evidence="2 3" key="1">
    <citation type="journal article" date="2009" name="Stand. Genomic Sci.">
        <title>Complete genome sequence of Stackebrandtia nassauensis type strain (LLR-40K-21).</title>
        <authorList>
            <person name="Munk C."/>
            <person name="Lapidus A."/>
            <person name="Copeland A."/>
            <person name="Jando M."/>
            <person name="Mayilraj S."/>
            <person name="Glavina Del Rio T."/>
            <person name="Nolan M."/>
            <person name="Chen F."/>
            <person name="Lucas S."/>
            <person name="Tice H."/>
            <person name="Cheng J.F."/>
            <person name="Han C."/>
            <person name="Detter J.C."/>
            <person name="Bruce D."/>
            <person name="Goodwin L."/>
            <person name="Chain P."/>
            <person name="Pitluck S."/>
            <person name="Goker M."/>
            <person name="Ovchinikova G."/>
            <person name="Pati A."/>
            <person name="Ivanova N."/>
            <person name="Mavromatis K."/>
            <person name="Chen A."/>
            <person name="Palaniappan K."/>
            <person name="Land M."/>
            <person name="Hauser L."/>
            <person name="Chang Y.J."/>
            <person name="Jeffries C.D."/>
            <person name="Bristow J."/>
            <person name="Eisen J.A."/>
            <person name="Markowitz V."/>
            <person name="Hugenholtz P."/>
            <person name="Kyrpides N.C."/>
            <person name="Klenk H.P."/>
        </authorList>
    </citation>
    <scope>NUCLEOTIDE SEQUENCE [LARGE SCALE GENOMIC DNA]</scope>
    <source>
        <strain evidence="3">DSM 44728 / CIP 108903 / NRRL B-16338 / NBRC 102104 / LLR-40K-21</strain>
    </source>
</reference>
<dbReference type="SUPFAM" id="SSF52980">
    <property type="entry name" value="Restriction endonuclease-like"/>
    <property type="match status" value="1"/>
</dbReference>
<accession>D3Q4Y9</accession>
<sequence length="309" mass="34654">MFSLPGQSLGAGLSERVGELAAELPLAAVFGLRTAAWLHGLDVLPRSVSNDCWPVEVVVPKGVELASRRGLRVYRWGLGTDVEQIGDVLVTTKARTALDCARVLPRLDAVSAVDQFLRGGLELAELRRRAAIVGDRGSARLMGAVLDVADTRAESPLESWARCLIVDAGLPRPVAQLPVGLRDGSIVHLDLGYRRFRVGIECNGLRYHATDDMREHDRQRRKRLESEGWLMFTLYGSDVVVSPDDMLAEIRWRLRHRGWKPSELQLERVEKRVRYLAMALRLEREDWNAAWGLGLSRRMPRSRYITSTG</sequence>
<evidence type="ECO:0000259" key="1">
    <source>
        <dbReference type="Pfam" id="PF18741"/>
    </source>
</evidence>